<evidence type="ECO:0000313" key="1">
    <source>
        <dbReference type="EMBL" id="KAH7928436.1"/>
    </source>
</evidence>
<keyword evidence="2" id="KW-1185">Reference proteome</keyword>
<sequence>MSPLRRCLSNASQISHRSERMYTSNELSGHYKVPKGAHRRAKPPSPTRSERMYSMAELKALSSMQAKTSPRSDKMEFGGGQRNDGLASEMHMSRSSNSPPRNTSPPSNQRRSSPPAHGHSSGGTRASSSSSMEMILASCQPTLLHIAPVLASLGIRQEEHLRAMARLREETRDREVKEEVLKKGVSVLEWAILMDRLQSL</sequence>
<gene>
    <name evidence="1" type="ORF">BV22DRAFT_207810</name>
</gene>
<protein>
    <submittedName>
        <fullName evidence="1">Uncharacterized protein</fullName>
    </submittedName>
</protein>
<accession>A0ACB8BSD1</accession>
<comment type="caution">
    <text evidence="1">The sequence shown here is derived from an EMBL/GenBank/DDBJ whole genome shotgun (WGS) entry which is preliminary data.</text>
</comment>
<reference evidence="1" key="1">
    <citation type="journal article" date="2021" name="New Phytol.">
        <title>Evolutionary innovations through gain and loss of genes in the ectomycorrhizal Boletales.</title>
        <authorList>
            <person name="Wu G."/>
            <person name="Miyauchi S."/>
            <person name="Morin E."/>
            <person name="Kuo A."/>
            <person name="Drula E."/>
            <person name="Varga T."/>
            <person name="Kohler A."/>
            <person name="Feng B."/>
            <person name="Cao Y."/>
            <person name="Lipzen A."/>
            <person name="Daum C."/>
            <person name="Hundley H."/>
            <person name="Pangilinan J."/>
            <person name="Johnson J."/>
            <person name="Barry K."/>
            <person name="LaButti K."/>
            <person name="Ng V."/>
            <person name="Ahrendt S."/>
            <person name="Min B."/>
            <person name="Choi I.G."/>
            <person name="Park H."/>
            <person name="Plett J.M."/>
            <person name="Magnuson J."/>
            <person name="Spatafora J.W."/>
            <person name="Nagy L.G."/>
            <person name="Henrissat B."/>
            <person name="Grigoriev I.V."/>
            <person name="Yang Z.L."/>
            <person name="Xu J."/>
            <person name="Martin F.M."/>
        </authorList>
    </citation>
    <scope>NUCLEOTIDE SEQUENCE</scope>
    <source>
        <strain evidence="1">KUC20120723A-06</strain>
    </source>
</reference>
<dbReference type="EMBL" id="MU266353">
    <property type="protein sequence ID" value="KAH7928436.1"/>
    <property type="molecule type" value="Genomic_DNA"/>
</dbReference>
<proteinExistence type="predicted"/>
<organism evidence="1 2">
    <name type="scientific">Leucogyrophana mollusca</name>
    <dbReference type="NCBI Taxonomy" id="85980"/>
    <lineage>
        <taxon>Eukaryota</taxon>
        <taxon>Fungi</taxon>
        <taxon>Dikarya</taxon>
        <taxon>Basidiomycota</taxon>
        <taxon>Agaricomycotina</taxon>
        <taxon>Agaricomycetes</taxon>
        <taxon>Agaricomycetidae</taxon>
        <taxon>Boletales</taxon>
        <taxon>Boletales incertae sedis</taxon>
        <taxon>Leucogyrophana</taxon>
    </lineage>
</organism>
<name>A0ACB8BSD1_9AGAM</name>
<dbReference type="Proteomes" id="UP000790709">
    <property type="component" value="Unassembled WGS sequence"/>
</dbReference>
<evidence type="ECO:0000313" key="2">
    <source>
        <dbReference type="Proteomes" id="UP000790709"/>
    </source>
</evidence>